<evidence type="ECO:0000313" key="2">
    <source>
        <dbReference type="Proteomes" id="UP000585507"/>
    </source>
</evidence>
<gene>
    <name evidence="1" type="ORF">GGD55_005082</name>
</gene>
<organism evidence="1 2">
    <name type="scientific">Rhizobium giardinii</name>
    <dbReference type="NCBI Taxonomy" id="56731"/>
    <lineage>
        <taxon>Bacteria</taxon>
        <taxon>Pseudomonadati</taxon>
        <taxon>Pseudomonadota</taxon>
        <taxon>Alphaproteobacteria</taxon>
        <taxon>Hyphomicrobiales</taxon>
        <taxon>Rhizobiaceae</taxon>
        <taxon>Rhizobium/Agrobacterium group</taxon>
        <taxon>Rhizobium</taxon>
    </lineage>
</organism>
<evidence type="ECO:0008006" key="3">
    <source>
        <dbReference type="Google" id="ProtNLM"/>
    </source>
</evidence>
<dbReference type="InterPro" id="IPR036397">
    <property type="entry name" value="RNaseH_sf"/>
</dbReference>
<comment type="caution">
    <text evidence="1">The sequence shown here is derived from an EMBL/GenBank/DDBJ whole genome shotgun (WGS) entry which is preliminary data.</text>
</comment>
<dbReference type="Gene3D" id="3.30.420.10">
    <property type="entry name" value="Ribonuclease H-like superfamily/Ribonuclease H"/>
    <property type="match status" value="1"/>
</dbReference>
<accession>A0A7W8XB42</accession>
<protein>
    <recommendedName>
        <fullName evidence="3">DNA polymerase III subunit epsilon</fullName>
    </recommendedName>
</protein>
<keyword evidence="2" id="KW-1185">Reference proteome</keyword>
<dbReference type="EMBL" id="JACHBK010000013">
    <property type="protein sequence ID" value="MBB5538352.1"/>
    <property type="molecule type" value="Genomic_DNA"/>
</dbReference>
<evidence type="ECO:0000313" key="1">
    <source>
        <dbReference type="EMBL" id="MBB5538352.1"/>
    </source>
</evidence>
<name>A0A7W8XB42_9HYPH</name>
<dbReference type="GO" id="GO:0003676">
    <property type="term" value="F:nucleic acid binding"/>
    <property type="evidence" value="ECO:0007669"/>
    <property type="project" value="InterPro"/>
</dbReference>
<proteinExistence type="predicted"/>
<dbReference type="SUPFAM" id="SSF53098">
    <property type="entry name" value="Ribonuclease H-like"/>
    <property type="match status" value="1"/>
</dbReference>
<dbReference type="InterPro" id="IPR012337">
    <property type="entry name" value="RNaseH-like_sf"/>
</dbReference>
<dbReference type="Proteomes" id="UP000585507">
    <property type="component" value="Unassembled WGS sequence"/>
</dbReference>
<sequence>MLSFGSVAVSATGSILGEFEAVLEPLERAQRDEAAMAFWHRHPEAWTAATENPRPPSDVITGFVDWIGSFRGEPIFASHPLALDGPWFDFYLRRFTGRPLLEGPWVANRLFRHPPLCLMSFVAGQTGRGQWECDVNRYPPEWLGSVDHTHRAIDDARGYANLLRFFIER</sequence>
<dbReference type="AlphaFoldDB" id="A0A7W8XB42"/>
<reference evidence="1 2" key="1">
    <citation type="submission" date="2020-08" db="EMBL/GenBank/DDBJ databases">
        <title>Genomic Encyclopedia of Type Strains, Phase IV (KMG-V): Genome sequencing to study the core and pangenomes of soil and plant-associated prokaryotes.</title>
        <authorList>
            <person name="Whitman W."/>
        </authorList>
    </citation>
    <scope>NUCLEOTIDE SEQUENCE [LARGE SCALE GENOMIC DNA]</scope>
    <source>
        <strain evidence="1 2">SEMIA 4084</strain>
    </source>
</reference>